<dbReference type="CDD" id="cd09917">
    <property type="entry name" value="F-box_SF"/>
    <property type="match status" value="1"/>
</dbReference>
<gene>
    <name evidence="3" type="ORF">TWF106_008615</name>
    <name evidence="4" type="ORF">TWF191_006844</name>
    <name evidence="2" type="ORF">TWF679_011072</name>
</gene>
<name>A0A6G1MQZ3_ORBOL</name>
<accession>A0A6G1MQZ3</accession>
<evidence type="ECO:0000313" key="5">
    <source>
        <dbReference type="Proteomes" id="UP000472727"/>
    </source>
</evidence>
<dbReference type="Proteomes" id="UP000614610">
    <property type="component" value="Unassembled WGS sequence"/>
</dbReference>
<evidence type="ECO:0000313" key="4">
    <source>
        <dbReference type="EMBL" id="KAF3231356.1"/>
    </source>
</evidence>
<dbReference type="Proteomes" id="UP000472727">
    <property type="component" value="Unassembled WGS sequence"/>
</dbReference>
<comment type="caution">
    <text evidence="3">The sequence shown here is derived from an EMBL/GenBank/DDBJ whole genome shotgun (WGS) entry which is preliminary data.</text>
</comment>
<dbReference type="SUPFAM" id="SSF81383">
    <property type="entry name" value="F-box domain"/>
    <property type="match status" value="1"/>
</dbReference>
<dbReference type="EMBL" id="WIWT01000091">
    <property type="protein sequence ID" value="KAF3202088.1"/>
    <property type="molecule type" value="Genomic_DNA"/>
</dbReference>
<evidence type="ECO:0000313" key="2">
    <source>
        <dbReference type="EMBL" id="KAF3202088.1"/>
    </source>
</evidence>
<dbReference type="Proteomes" id="UP000483672">
    <property type="component" value="Unassembled WGS sequence"/>
</dbReference>
<evidence type="ECO:0000313" key="3">
    <source>
        <dbReference type="EMBL" id="KAF3215928.1"/>
    </source>
</evidence>
<dbReference type="InterPro" id="IPR036047">
    <property type="entry name" value="F-box-like_dom_sf"/>
</dbReference>
<evidence type="ECO:0000259" key="1">
    <source>
        <dbReference type="Pfam" id="PF12937"/>
    </source>
</evidence>
<evidence type="ECO:0000313" key="6">
    <source>
        <dbReference type="Proteomes" id="UP000483672"/>
    </source>
</evidence>
<dbReference type="EMBL" id="WIPF01000004">
    <property type="protein sequence ID" value="KAF3231356.1"/>
    <property type="molecule type" value="Genomic_DNA"/>
</dbReference>
<dbReference type="EMBL" id="WIWS01000052">
    <property type="protein sequence ID" value="KAF3215928.1"/>
    <property type="molecule type" value="Genomic_DNA"/>
</dbReference>
<proteinExistence type="predicted"/>
<sequence>MDSHPPIDITKVLPPELQLQIFNYLGWESHVMCARTCTLWKNLIQTYGHAFPRNDYSDETYPGIHTLLNSYEAQLFIHNEELVSVSIHEIIGAEFSRFGLMGEYICTLDPRKDYLLNHPVFKFAENPPEGVGTFDGFVYGAETPDNWESAIERFGKNPGSSETTIRQMYGRLVAMLLRQSEATKWKLMKIRVRHVMTSGELAVFWGKFTRGVGEVGLMSSDTQKP</sequence>
<dbReference type="OrthoDB" id="10257471at2759"/>
<dbReference type="InterPro" id="IPR001810">
    <property type="entry name" value="F-box_dom"/>
</dbReference>
<dbReference type="Gene3D" id="1.20.1280.50">
    <property type="match status" value="1"/>
</dbReference>
<dbReference type="Pfam" id="PF12937">
    <property type="entry name" value="F-box-like"/>
    <property type="match status" value="1"/>
</dbReference>
<protein>
    <recommendedName>
        <fullName evidence="1">F-box domain-containing protein</fullName>
    </recommendedName>
</protein>
<reference evidence="5 6" key="1">
    <citation type="submission" date="2019-06" db="EMBL/GenBank/DDBJ databases">
        <authorList>
            <person name="Palmer J.M."/>
        </authorList>
    </citation>
    <scope>NUCLEOTIDE SEQUENCE [LARGE SCALE GENOMIC DNA]</scope>
    <source>
        <strain evidence="3 5">TWF106</strain>
        <strain evidence="4 6">TWF191</strain>
        <strain evidence="2">TWF679</strain>
    </source>
</reference>
<organism evidence="3 5">
    <name type="scientific">Orbilia oligospora</name>
    <name type="common">Nematode-trapping fungus</name>
    <name type="synonym">Arthrobotrys oligospora</name>
    <dbReference type="NCBI Taxonomy" id="2813651"/>
    <lineage>
        <taxon>Eukaryota</taxon>
        <taxon>Fungi</taxon>
        <taxon>Dikarya</taxon>
        <taxon>Ascomycota</taxon>
        <taxon>Pezizomycotina</taxon>
        <taxon>Orbiliomycetes</taxon>
        <taxon>Orbiliales</taxon>
        <taxon>Orbiliaceae</taxon>
        <taxon>Orbilia</taxon>
    </lineage>
</organism>
<feature type="domain" description="F-box" evidence="1">
    <location>
        <begin position="12"/>
        <end position="44"/>
    </location>
</feature>
<dbReference type="AlphaFoldDB" id="A0A6G1MQZ3"/>